<proteinExistence type="inferred from homology"/>
<dbReference type="PANTHER" id="PTHR43792:SF8">
    <property type="entry name" value="[RIBOSOMAL PROTEIN US5]-ALANINE N-ACETYLTRANSFERASE"/>
    <property type="match status" value="1"/>
</dbReference>
<keyword evidence="2" id="KW-0012">Acyltransferase</keyword>
<dbReference type="SUPFAM" id="SSF55729">
    <property type="entry name" value="Acyl-CoA N-acyltransferases (Nat)"/>
    <property type="match status" value="1"/>
</dbReference>
<evidence type="ECO:0000256" key="4">
    <source>
        <dbReference type="SAM" id="MobiDB-lite"/>
    </source>
</evidence>
<reference evidence="6" key="1">
    <citation type="submission" date="2023-02" db="EMBL/GenBank/DDBJ databases">
        <authorList>
            <person name="Palmer J.M."/>
        </authorList>
    </citation>
    <scope>NUCLEOTIDE SEQUENCE</scope>
    <source>
        <strain evidence="6">FW57</strain>
    </source>
</reference>
<comment type="caution">
    <text evidence="6">The sequence shown here is derived from an EMBL/GenBank/DDBJ whole genome shotgun (WGS) entry which is preliminary data.</text>
</comment>
<dbReference type="InterPro" id="IPR051531">
    <property type="entry name" value="N-acetyltransferase"/>
</dbReference>
<keyword evidence="7" id="KW-1185">Reference proteome</keyword>
<name>A0AAD4F561_9PEZI</name>
<evidence type="ECO:0000313" key="7">
    <source>
        <dbReference type="Proteomes" id="UP001197093"/>
    </source>
</evidence>
<keyword evidence="1" id="KW-0808">Transferase</keyword>
<evidence type="ECO:0000259" key="5">
    <source>
        <dbReference type="PROSITE" id="PS51186"/>
    </source>
</evidence>
<protein>
    <recommendedName>
        <fullName evidence="5">N-acetyltransferase domain-containing protein</fullName>
    </recommendedName>
</protein>
<feature type="region of interest" description="Disordered" evidence="4">
    <location>
        <begin position="1"/>
        <end position="27"/>
    </location>
</feature>
<dbReference type="Pfam" id="PF13302">
    <property type="entry name" value="Acetyltransf_3"/>
    <property type="match status" value="1"/>
</dbReference>
<dbReference type="EMBL" id="JAHCVI010000001">
    <property type="protein sequence ID" value="KAG7292959.1"/>
    <property type="molecule type" value="Genomic_DNA"/>
</dbReference>
<accession>A0AAD4F561</accession>
<dbReference type="Proteomes" id="UP001197093">
    <property type="component" value="Unassembled WGS sequence"/>
</dbReference>
<dbReference type="PROSITE" id="PS51186">
    <property type="entry name" value="GNAT"/>
    <property type="match status" value="1"/>
</dbReference>
<dbReference type="InterPro" id="IPR016181">
    <property type="entry name" value="Acyl_CoA_acyltransferase"/>
</dbReference>
<dbReference type="GO" id="GO:0016747">
    <property type="term" value="F:acyltransferase activity, transferring groups other than amino-acyl groups"/>
    <property type="evidence" value="ECO:0007669"/>
    <property type="project" value="InterPro"/>
</dbReference>
<gene>
    <name evidence="6" type="ORF">NEMBOFW57_003004</name>
</gene>
<dbReference type="AlphaFoldDB" id="A0AAD4F561"/>
<dbReference type="InterPro" id="IPR000182">
    <property type="entry name" value="GNAT_dom"/>
</dbReference>
<comment type="similarity">
    <text evidence="3">Belongs to the acetyltransferase family. RimJ subfamily.</text>
</comment>
<dbReference type="Gene3D" id="3.40.630.30">
    <property type="match status" value="1"/>
</dbReference>
<sequence length="215" mass="23269">MSQEQTAPQPPPPSASPPSNITTTSADLPPPIITLPNCILRLIHPSDAPAIQRAADSPAVAKYMSYRFANPYTLEHAQQWVGFATAFKAPGTDILPSFAICDPATNTVLGGIGIKARDDVESNMYEVGYWIGEASWGKGIMTAALRAYVKWVFETFPAINRLEGVVFEGNEASGKVLKNAGFVYEGTRRKAAVKHGVVMDILVYGLLREECSLLN</sequence>
<feature type="domain" description="N-acetyltransferase" evidence="5">
    <location>
        <begin position="38"/>
        <end position="204"/>
    </location>
</feature>
<evidence type="ECO:0000313" key="6">
    <source>
        <dbReference type="EMBL" id="KAG7292959.1"/>
    </source>
</evidence>
<evidence type="ECO:0000256" key="2">
    <source>
        <dbReference type="ARBA" id="ARBA00023315"/>
    </source>
</evidence>
<evidence type="ECO:0000256" key="3">
    <source>
        <dbReference type="ARBA" id="ARBA00038502"/>
    </source>
</evidence>
<organism evidence="6 7">
    <name type="scientific">Staphylotrichum longicolle</name>
    <dbReference type="NCBI Taxonomy" id="669026"/>
    <lineage>
        <taxon>Eukaryota</taxon>
        <taxon>Fungi</taxon>
        <taxon>Dikarya</taxon>
        <taxon>Ascomycota</taxon>
        <taxon>Pezizomycotina</taxon>
        <taxon>Sordariomycetes</taxon>
        <taxon>Sordariomycetidae</taxon>
        <taxon>Sordariales</taxon>
        <taxon>Chaetomiaceae</taxon>
        <taxon>Staphylotrichum</taxon>
    </lineage>
</organism>
<feature type="compositionally biased region" description="Low complexity" evidence="4">
    <location>
        <begin position="17"/>
        <end position="26"/>
    </location>
</feature>
<evidence type="ECO:0000256" key="1">
    <source>
        <dbReference type="ARBA" id="ARBA00022679"/>
    </source>
</evidence>
<dbReference type="PANTHER" id="PTHR43792">
    <property type="entry name" value="GNAT FAMILY, PUTATIVE (AFU_ORTHOLOGUE AFUA_3G00765)-RELATED-RELATED"/>
    <property type="match status" value="1"/>
</dbReference>